<dbReference type="PANTHER" id="PTHR47926">
    <property type="entry name" value="PENTATRICOPEPTIDE REPEAT-CONTAINING PROTEIN"/>
    <property type="match status" value="1"/>
</dbReference>
<dbReference type="Pfam" id="PF13041">
    <property type="entry name" value="PPR_2"/>
    <property type="match status" value="3"/>
</dbReference>
<dbReference type="GO" id="GO:0009451">
    <property type="term" value="P:RNA modification"/>
    <property type="evidence" value="ECO:0007669"/>
    <property type="project" value="InterPro"/>
</dbReference>
<dbReference type="EMBL" id="KZ666835">
    <property type="protein sequence ID" value="PPR93282.1"/>
    <property type="molecule type" value="Genomic_DNA"/>
</dbReference>
<dbReference type="Gene3D" id="1.25.40.10">
    <property type="entry name" value="Tetratricopeptide repeat domain"/>
    <property type="match status" value="5"/>
</dbReference>
<evidence type="ECO:0000313" key="4">
    <source>
        <dbReference type="Proteomes" id="UP000239757"/>
    </source>
</evidence>
<feature type="repeat" description="PPR" evidence="2">
    <location>
        <begin position="306"/>
        <end position="340"/>
    </location>
</feature>
<feature type="repeat" description="PPR" evidence="2">
    <location>
        <begin position="507"/>
        <end position="541"/>
    </location>
</feature>
<name>A0A2P5WQA4_GOSBA</name>
<dbReference type="GO" id="GO:0003723">
    <property type="term" value="F:RNA binding"/>
    <property type="evidence" value="ECO:0007669"/>
    <property type="project" value="InterPro"/>
</dbReference>
<dbReference type="NCBIfam" id="TIGR00756">
    <property type="entry name" value="PPR"/>
    <property type="match status" value="5"/>
</dbReference>
<accession>A0A2P5WQA4</accession>
<feature type="repeat" description="PPR" evidence="2">
    <location>
        <begin position="608"/>
        <end position="642"/>
    </location>
</feature>
<dbReference type="InterPro" id="IPR002885">
    <property type="entry name" value="PPR_rpt"/>
</dbReference>
<dbReference type="Pfam" id="PF20431">
    <property type="entry name" value="E_motif"/>
    <property type="match status" value="1"/>
</dbReference>
<evidence type="ECO:0000313" key="3">
    <source>
        <dbReference type="EMBL" id="PPR93282.1"/>
    </source>
</evidence>
<dbReference type="InterPro" id="IPR011990">
    <property type="entry name" value="TPR-like_helical_dom_sf"/>
</dbReference>
<proteinExistence type="predicted"/>
<protein>
    <submittedName>
        <fullName evidence="3">Uncharacterized protein</fullName>
    </submittedName>
</protein>
<dbReference type="FunFam" id="1.25.40.10:FF:000343">
    <property type="entry name" value="Pentatricopeptide repeat-containing protein At3g58590"/>
    <property type="match status" value="1"/>
</dbReference>
<dbReference type="FunFam" id="1.25.40.10:FF:000883">
    <property type="entry name" value="Pentatricopeptide repeat-containing protein"/>
    <property type="match status" value="1"/>
</dbReference>
<dbReference type="OrthoDB" id="1882346at2759"/>
<feature type="repeat" description="PPR" evidence="2">
    <location>
        <begin position="643"/>
        <end position="677"/>
    </location>
</feature>
<dbReference type="PROSITE" id="PS51375">
    <property type="entry name" value="PPR"/>
    <property type="match status" value="6"/>
</dbReference>
<sequence>MLKLKPTRLLKQHFASPHHQLLFYSTSNYLNCHLDSFLSSKAASSTVKSLLQSHALVITSGNSNDNIFIASKLISLYAFFNKPHCSTKVFDSLRIPKNDVFLWNSVIKSHFSNGNYSESFAYYLKMRLSNTLPNDFTVPMVVSACAELRWDVCGRYVHGLVLKSSLFVLSSAVGSSFVFMYAKCGSMGDAHLVFDEMIVKDVVAWTALVIGCVQNGQSEKGLECLRDMHRVARDGDTRPNFRTLEGGFQACANLCALDEGKCLHGFVVKTGLGFNPLVQSSILSMYSRCGSVEDSYASFSEVVDKDVISWTSIISVNARFGLMKECLDIFWEMQVDGLCADGILISSMVLGFGNFMSVCEGKAFHGLIIRRNFLLDQLVHNALLSMYCKFRILSMAEKLFIRIPNHSIESWNIMVHGYCKMGQEAKAIELFRKMQQLGIEVDSNSLVSVIISCSQLGAIRIGRSLHCQIVRSYMADNTSIANSLIDMYGKVGNLTVAWRIFNKTQRDVITWNTMISAYTCCGHFSEAIALFDQMLLGNLMPDLATLLTVVSACSHLASWEKGERIHCYIREGGYELCQSLVTALIDMYAKCGQIEKSRELFMLIEKKDVVSWNVMISGYAMHGDAKSALQIFQQMEESKAKPNDLTFLSLLNACAHAGLVEEGKFLFSRMEHYSIKPKFEALCLHDGPSWPISSCLVHNETEMGIRIAKRAIDSDPENDGYYILISNMYSSMGWWEEAERAREMMKERDVGKKAGWSAINWYGLETRTSQICELCSGKTYGLMGSGSLLYPKNEAALHNASIVFSICIKILKEFHPGPFPFSLEKFETDVEIQNHVFSTTKPIPLSQAIQQTWQAISNSEMEVYIRWGFHVSWHWEMKLFHRCSGIEFIAFVLYCQLHKNKQPKQNWEIPRSGCHGKFML</sequence>
<feature type="repeat" description="PPR" evidence="2">
    <location>
        <begin position="407"/>
        <end position="441"/>
    </location>
</feature>
<evidence type="ECO:0000256" key="2">
    <source>
        <dbReference type="PROSITE-ProRule" id="PRU00708"/>
    </source>
</evidence>
<gene>
    <name evidence="3" type="ORF">GOBAR_AA27405</name>
</gene>
<dbReference type="Pfam" id="PF01535">
    <property type="entry name" value="PPR"/>
    <property type="match status" value="6"/>
</dbReference>
<dbReference type="FunFam" id="1.25.40.10:FF:000073">
    <property type="entry name" value="Pentatricopeptide repeat-containing protein chloroplastic"/>
    <property type="match status" value="1"/>
</dbReference>
<reference evidence="3 4" key="1">
    <citation type="submission" date="2015-01" db="EMBL/GenBank/DDBJ databases">
        <title>Genome of allotetraploid Gossypium barbadense reveals genomic plasticity and fiber elongation in cotton evolution.</title>
        <authorList>
            <person name="Chen X."/>
            <person name="Liu X."/>
            <person name="Zhao B."/>
            <person name="Zheng H."/>
            <person name="Hu Y."/>
            <person name="Lu G."/>
            <person name="Yang C."/>
            <person name="Chen J."/>
            <person name="Shan C."/>
            <person name="Zhang L."/>
            <person name="Zhou Y."/>
            <person name="Wang L."/>
            <person name="Guo W."/>
            <person name="Bai Y."/>
            <person name="Ruan J."/>
            <person name="Shangguan X."/>
            <person name="Mao Y."/>
            <person name="Jiang J."/>
            <person name="Zhu Y."/>
            <person name="Lei J."/>
            <person name="Kang H."/>
            <person name="Chen S."/>
            <person name="He X."/>
            <person name="Wang R."/>
            <person name="Wang Y."/>
            <person name="Chen J."/>
            <person name="Wang L."/>
            <person name="Yu S."/>
            <person name="Wang B."/>
            <person name="Wei J."/>
            <person name="Song S."/>
            <person name="Lu X."/>
            <person name="Gao Z."/>
            <person name="Gu W."/>
            <person name="Deng X."/>
            <person name="Ma D."/>
            <person name="Wang S."/>
            <person name="Liang W."/>
            <person name="Fang L."/>
            <person name="Cai C."/>
            <person name="Zhu X."/>
            <person name="Zhou B."/>
            <person name="Zhang Y."/>
            <person name="Chen Z."/>
            <person name="Xu S."/>
            <person name="Zhu R."/>
            <person name="Wang S."/>
            <person name="Zhang T."/>
            <person name="Zhao G."/>
        </authorList>
    </citation>
    <scope>NUCLEOTIDE SEQUENCE [LARGE SCALE GENOMIC DNA]</scope>
    <source>
        <strain evidence="4">cv. Xinhai21</strain>
        <tissue evidence="3">Leaf</tissue>
    </source>
</reference>
<dbReference type="InterPro" id="IPR046960">
    <property type="entry name" value="PPR_At4g14850-like_plant"/>
</dbReference>
<evidence type="ECO:0000256" key="1">
    <source>
        <dbReference type="ARBA" id="ARBA00022737"/>
    </source>
</evidence>
<keyword evidence="1" id="KW-0677">Repeat</keyword>
<feature type="repeat" description="PPR" evidence="2">
    <location>
        <begin position="99"/>
        <end position="133"/>
    </location>
</feature>
<dbReference type="Proteomes" id="UP000239757">
    <property type="component" value="Unassembled WGS sequence"/>
</dbReference>
<dbReference type="AlphaFoldDB" id="A0A2P5WQA4"/>
<dbReference type="SUPFAM" id="SSF48452">
    <property type="entry name" value="TPR-like"/>
    <property type="match status" value="1"/>
</dbReference>
<dbReference type="PANTHER" id="PTHR47926:SF347">
    <property type="entry name" value="PENTATRICOPEPTIDE REPEAT-CONTAINING PROTEIN"/>
    <property type="match status" value="1"/>
</dbReference>
<organism evidence="3 4">
    <name type="scientific">Gossypium barbadense</name>
    <name type="common">Sea Island cotton</name>
    <name type="synonym">Hibiscus barbadensis</name>
    <dbReference type="NCBI Taxonomy" id="3634"/>
    <lineage>
        <taxon>Eukaryota</taxon>
        <taxon>Viridiplantae</taxon>
        <taxon>Streptophyta</taxon>
        <taxon>Embryophyta</taxon>
        <taxon>Tracheophyta</taxon>
        <taxon>Spermatophyta</taxon>
        <taxon>Magnoliopsida</taxon>
        <taxon>eudicotyledons</taxon>
        <taxon>Gunneridae</taxon>
        <taxon>Pentapetalae</taxon>
        <taxon>rosids</taxon>
        <taxon>malvids</taxon>
        <taxon>Malvales</taxon>
        <taxon>Malvaceae</taxon>
        <taxon>Malvoideae</taxon>
        <taxon>Gossypium</taxon>
    </lineage>
</organism>
<dbReference type="FunFam" id="1.25.40.10:FF:000031">
    <property type="entry name" value="Pentatricopeptide repeat-containing protein mitochondrial"/>
    <property type="match status" value="1"/>
</dbReference>
<dbReference type="InterPro" id="IPR046848">
    <property type="entry name" value="E_motif"/>
</dbReference>